<dbReference type="InterPro" id="IPR016181">
    <property type="entry name" value="Acyl_CoA_acyltransferase"/>
</dbReference>
<evidence type="ECO:0000256" key="2">
    <source>
        <dbReference type="ARBA" id="ARBA00023315"/>
    </source>
</evidence>
<sequence>MRTNIRKCTLEDLQIIQEIGTQTYNETYSHLHTPEDMNEYLDSAFNLHQLKKELSNPSSTFLFLYVNDVLAGYLKLNENGAQTYEISENALEIERIYVRQMFQDKGLGRILLKTAIDYAKEHQKSEVWLGVWQKNKNAVDFHKNMGFEIKGSYSILIGDDEQVNNIMVKQL</sequence>
<dbReference type="SUPFAM" id="SSF55729">
    <property type="entry name" value="Acyl-CoA N-acyltransferases (Nat)"/>
    <property type="match status" value="1"/>
</dbReference>
<proteinExistence type="predicted"/>
<dbReference type="InterPro" id="IPR000182">
    <property type="entry name" value="GNAT_dom"/>
</dbReference>
<dbReference type="Proteomes" id="UP001595880">
    <property type="component" value="Unassembled WGS sequence"/>
</dbReference>
<keyword evidence="1 4" id="KW-0808">Transferase</keyword>
<evidence type="ECO:0000256" key="1">
    <source>
        <dbReference type="ARBA" id="ARBA00022679"/>
    </source>
</evidence>
<feature type="domain" description="N-acetyltransferase" evidence="3">
    <location>
        <begin position="3"/>
        <end position="171"/>
    </location>
</feature>
<reference evidence="5" key="1">
    <citation type="journal article" date="2019" name="Int. J. Syst. Evol. Microbiol.">
        <title>The Global Catalogue of Microorganisms (GCM) 10K type strain sequencing project: providing services to taxonomists for standard genome sequencing and annotation.</title>
        <authorList>
            <consortium name="The Broad Institute Genomics Platform"/>
            <consortium name="The Broad Institute Genome Sequencing Center for Infectious Disease"/>
            <person name="Wu L."/>
            <person name="Ma J."/>
        </authorList>
    </citation>
    <scope>NUCLEOTIDE SEQUENCE [LARGE SCALE GENOMIC DNA]</scope>
    <source>
        <strain evidence="5">KACC 14058</strain>
    </source>
</reference>
<dbReference type="InterPro" id="IPR051556">
    <property type="entry name" value="N-term/lysine_N-AcTrnsfr"/>
</dbReference>
<dbReference type="RefSeq" id="WP_390195077.1">
    <property type="nucleotide sequence ID" value="NZ_JBHSDV010000001.1"/>
</dbReference>
<protein>
    <submittedName>
        <fullName evidence="4">GNAT family N-acetyltransferase</fullName>
        <ecNumber evidence="4">2.3.-.-</ecNumber>
    </submittedName>
</protein>
<dbReference type="CDD" id="cd04301">
    <property type="entry name" value="NAT_SF"/>
    <property type="match status" value="1"/>
</dbReference>
<keyword evidence="2 4" id="KW-0012">Acyltransferase</keyword>
<dbReference type="Gene3D" id="3.40.630.30">
    <property type="match status" value="1"/>
</dbReference>
<dbReference type="PANTHER" id="PTHR42919">
    <property type="entry name" value="N-ALPHA-ACETYLTRANSFERASE"/>
    <property type="match status" value="1"/>
</dbReference>
<dbReference type="PANTHER" id="PTHR42919:SF8">
    <property type="entry name" value="N-ALPHA-ACETYLTRANSFERASE 50"/>
    <property type="match status" value="1"/>
</dbReference>
<comment type="caution">
    <text evidence="4">The sequence shown here is derived from an EMBL/GenBank/DDBJ whole genome shotgun (WGS) entry which is preliminary data.</text>
</comment>
<dbReference type="EMBL" id="JBHSDV010000001">
    <property type="protein sequence ID" value="MFC4386457.1"/>
    <property type="molecule type" value="Genomic_DNA"/>
</dbReference>
<dbReference type="PROSITE" id="PS51186">
    <property type="entry name" value="GNAT"/>
    <property type="match status" value="1"/>
</dbReference>
<dbReference type="EC" id="2.3.-.-" evidence="4"/>
<evidence type="ECO:0000259" key="3">
    <source>
        <dbReference type="PROSITE" id="PS51186"/>
    </source>
</evidence>
<gene>
    <name evidence="4" type="ORF">ACFOZ1_01410</name>
</gene>
<keyword evidence="5" id="KW-1185">Reference proteome</keyword>
<organism evidence="4 5">
    <name type="scientific">Gracilibacillus marinus</name>
    <dbReference type="NCBI Taxonomy" id="630535"/>
    <lineage>
        <taxon>Bacteria</taxon>
        <taxon>Bacillati</taxon>
        <taxon>Bacillota</taxon>
        <taxon>Bacilli</taxon>
        <taxon>Bacillales</taxon>
        <taxon>Bacillaceae</taxon>
        <taxon>Gracilibacillus</taxon>
    </lineage>
</organism>
<evidence type="ECO:0000313" key="4">
    <source>
        <dbReference type="EMBL" id="MFC4386457.1"/>
    </source>
</evidence>
<dbReference type="GO" id="GO:0016746">
    <property type="term" value="F:acyltransferase activity"/>
    <property type="evidence" value="ECO:0007669"/>
    <property type="project" value="UniProtKB-KW"/>
</dbReference>
<dbReference type="Pfam" id="PF00583">
    <property type="entry name" value="Acetyltransf_1"/>
    <property type="match status" value="1"/>
</dbReference>
<accession>A0ABV8VR71</accession>
<name>A0ABV8VR71_9BACI</name>
<evidence type="ECO:0000313" key="5">
    <source>
        <dbReference type="Proteomes" id="UP001595880"/>
    </source>
</evidence>